<dbReference type="Gene3D" id="1.20.58.340">
    <property type="entry name" value="Magnesium transport protein CorA, transmembrane region"/>
    <property type="match status" value="1"/>
</dbReference>
<evidence type="ECO:0000256" key="3">
    <source>
        <dbReference type="ARBA" id="ARBA00022989"/>
    </source>
</evidence>
<evidence type="ECO:0000256" key="4">
    <source>
        <dbReference type="ARBA" id="ARBA00023136"/>
    </source>
</evidence>
<dbReference type="OrthoDB" id="3231000at2759"/>
<keyword evidence="2 5" id="KW-0812">Transmembrane</keyword>
<dbReference type="Pfam" id="PF01544">
    <property type="entry name" value="CorA"/>
    <property type="match status" value="1"/>
</dbReference>
<keyword evidence="3 5" id="KW-1133">Transmembrane helix</keyword>
<organism evidence="6 7">
    <name type="scientific">Cercospora kikuchii</name>
    <dbReference type="NCBI Taxonomy" id="84275"/>
    <lineage>
        <taxon>Eukaryota</taxon>
        <taxon>Fungi</taxon>
        <taxon>Dikarya</taxon>
        <taxon>Ascomycota</taxon>
        <taxon>Pezizomycotina</taxon>
        <taxon>Dothideomycetes</taxon>
        <taxon>Dothideomycetidae</taxon>
        <taxon>Mycosphaerellales</taxon>
        <taxon>Mycosphaerellaceae</taxon>
        <taxon>Cercospora</taxon>
    </lineage>
</organism>
<dbReference type="AlphaFoldDB" id="A0A9P3FGN9"/>
<comment type="subcellular location">
    <subcellularLocation>
        <location evidence="1">Membrane</location>
        <topology evidence="1">Multi-pass membrane protein</topology>
    </subcellularLocation>
</comment>
<dbReference type="SUPFAM" id="SSF144083">
    <property type="entry name" value="Magnesium transport protein CorA, transmembrane region"/>
    <property type="match status" value="1"/>
</dbReference>
<dbReference type="InterPro" id="IPR002523">
    <property type="entry name" value="MgTranspt_CorA/ZnTranspt_ZntB"/>
</dbReference>
<evidence type="ECO:0000256" key="2">
    <source>
        <dbReference type="ARBA" id="ARBA00022692"/>
    </source>
</evidence>
<dbReference type="GeneID" id="68295517"/>
<proteinExistence type="predicted"/>
<dbReference type="RefSeq" id="XP_044661320.1">
    <property type="nucleotide sequence ID" value="XM_044805385.1"/>
</dbReference>
<dbReference type="InterPro" id="IPR045863">
    <property type="entry name" value="CorA_TM1_TM2"/>
</dbReference>
<dbReference type="GO" id="GO:0016020">
    <property type="term" value="C:membrane"/>
    <property type="evidence" value="ECO:0007669"/>
    <property type="project" value="UniProtKB-SubCell"/>
</dbReference>
<evidence type="ECO:0000313" key="7">
    <source>
        <dbReference type="Proteomes" id="UP000825890"/>
    </source>
</evidence>
<reference evidence="6 7" key="1">
    <citation type="submission" date="2021-01" db="EMBL/GenBank/DDBJ databases">
        <title>Cercospora kikuchii MAFF 305040 whole genome shotgun sequence.</title>
        <authorList>
            <person name="Kashiwa T."/>
            <person name="Suzuki T."/>
        </authorList>
    </citation>
    <scope>NUCLEOTIDE SEQUENCE [LARGE SCALE GENOMIC DNA]</scope>
    <source>
        <strain evidence="6 7">MAFF 305040</strain>
    </source>
</reference>
<accession>A0A9P3FGN9</accession>
<gene>
    <name evidence="6" type="ORF">CKM354_000994200</name>
</gene>
<keyword evidence="4 5" id="KW-0472">Membrane</keyword>
<name>A0A9P3FGN9_9PEZI</name>
<evidence type="ECO:0000256" key="5">
    <source>
        <dbReference type="SAM" id="Phobius"/>
    </source>
</evidence>
<evidence type="ECO:0000256" key="1">
    <source>
        <dbReference type="ARBA" id="ARBA00004141"/>
    </source>
</evidence>
<comment type="caution">
    <text evidence="6">The sequence shown here is derived from an EMBL/GenBank/DDBJ whole genome shotgun (WGS) entry which is preliminary data.</text>
</comment>
<protein>
    <submittedName>
        <fullName evidence="6">Uncharacterized protein</fullName>
    </submittedName>
</protein>
<sequence length="597" mass="67972">MAADLEQGGIHLHQLYSDTPPKRDEEERAAVDSLCKVDESRLKPEDLEKLHTWEDAVQPHTREGGYPYYIGDVYNGTNALVAAEWRLEHPGQYLRFVKKASKADVQLEYLAHWMEVSTSPLKWRFLRNFPDSREERARRVKACVLDYSAQILMRTEHCADANVLKDTISSVTPDCKLRIIIVEDLSRDLIETPGIPLDVDPRFFRQFIDNYIFQTPIDPWVLHPSLLSDACRVSYMTLAFLRARFYADESDFQEADRQCGKFDVLRRLDSDGSRIALQRLLNGGEGTLSVALARSKLAIWFKKENDASPVVAICLCDPTVVPGKPLWMGNNTAPGVLRPSNSIDTAQLVGERSLFDQLTQAYGSLTPSEIEHISKRIRTVAQPALKLMIKEWLLVVQHMRSQVTLMQWFLDPGNLVKSDPFDLLFAAKTTSPWRENLSHYKNWVRDVLDHVLVIAADDKQADTHSAYSASRTSLAHIDGLEALIPDLERIIRRLDEITELIERVSDRASASSSLEEAIRSRRAIQQNRSLGWLSFLATIFLPLNFATSFLSMSPDFSTSQNSFWLFFAIGIPLTVVVFSFIGCMRLRRRLLDGRSWT</sequence>
<dbReference type="Proteomes" id="UP000825890">
    <property type="component" value="Unassembled WGS sequence"/>
</dbReference>
<dbReference type="GO" id="GO:0046873">
    <property type="term" value="F:metal ion transmembrane transporter activity"/>
    <property type="evidence" value="ECO:0007669"/>
    <property type="project" value="InterPro"/>
</dbReference>
<dbReference type="EMBL" id="BOLY01000006">
    <property type="protein sequence ID" value="GIZ46833.1"/>
    <property type="molecule type" value="Genomic_DNA"/>
</dbReference>
<feature type="transmembrane region" description="Helical" evidence="5">
    <location>
        <begin position="530"/>
        <end position="551"/>
    </location>
</feature>
<feature type="transmembrane region" description="Helical" evidence="5">
    <location>
        <begin position="563"/>
        <end position="584"/>
    </location>
</feature>
<keyword evidence="7" id="KW-1185">Reference proteome</keyword>
<evidence type="ECO:0000313" key="6">
    <source>
        <dbReference type="EMBL" id="GIZ46833.1"/>
    </source>
</evidence>